<protein>
    <submittedName>
        <fullName evidence="1">Heme oxygenase</fullName>
    </submittedName>
</protein>
<sequence length="205" mass="22356">MQHELLSRLKKETAACHTRLERALDLMRDDWQRDEYVALLECFLGYVAPWEQAVSAHMPAHLRGFFEPRRKAALIAADLEMLTGRTPRAAVRMADAATDLPALDSLGRLFGSMYVMEGSTLGGRFISPHVAHCLGFGHGRGHAYFEGYGERTGSMWNAFRETAAATVPAAEYDDAAAAAIATFEGLHAWIETGLAEARAMSGAAA</sequence>
<dbReference type="Gene3D" id="1.20.910.10">
    <property type="entry name" value="Heme oxygenase-like"/>
    <property type="match status" value="1"/>
</dbReference>
<dbReference type="Pfam" id="PF01126">
    <property type="entry name" value="Heme_oxygenase"/>
    <property type="match status" value="1"/>
</dbReference>
<dbReference type="InterPro" id="IPR016084">
    <property type="entry name" value="Haem_Oase-like_multi-hlx"/>
</dbReference>
<reference evidence="1 2" key="1">
    <citation type="submission" date="2014-03" db="EMBL/GenBank/DDBJ databases">
        <title>Draft Genome Sequences of Four Burkholderia Strains.</title>
        <authorList>
            <person name="Liu X.Y."/>
            <person name="Li C.X."/>
            <person name="Xu J.H."/>
        </authorList>
    </citation>
    <scope>NUCLEOTIDE SEQUENCE [LARGE SCALE GENOMIC DNA]</scope>
    <source>
        <strain evidence="1 2">DSM 50014</strain>
    </source>
</reference>
<accession>A0A069PET1</accession>
<dbReference type="EMBL" id="JFHC01000065">
    <property type="protein sequence ID" value="KDR39138.1"/>
    <property type="molecule type" value="Genomic_DNA"/>
</dbReference>
<evidence type="ECO:0000313" key="1">
    <source>
        <dbReference type="EMBL" id="KDR39138.1"/>
    </source>
</evidence>
<dbReference type="GO" id="GO:0006788">
    <property type="term" value="P:heme oxidation"/>
    <property type="evidence" value="ECO:0007669"/>
    <property type="project" value="InterPro"/>
</dbReference>
<dbReference type="RefSeq" id="WP_035930368.1">
    <property type="nucleotide sequence ID" value="NZ_CADFFX010000001.1"/>
</dbReference>
<dbReference type="Proteomes" id="UP000027466">
    <property type="component" value="Unassembled WGS sequence"/>
</dbReference>
<proteinExistence type="predicted"/>
<dbReference type="GO" id="GO:0004392">
    <property type="term" value="F:heme oxygenase (decyclizing) activity"/>
    <property type="evidence" value="ECO:0007669"/>
    <property type="project" value="InterPro"/>
</dbReference>
<dbReference type="STRING" id="60547.GCA_000751215_02349"/>
<evidence type="ECO:0000313" key="2">
    <source>
        <dbReference type="Proteomes" id="UP000027466"/>
    </source>
</evidence>
<keyword evidence="2" id="KW-1185">Reference proteome</keyword>
<name>A0A069PET1_9BURK</name>
<dbReference type="InterPro" id="IPR016053">
    <property type="entry name" value="Haem_Oase-like"/>
</dbReference>
<organism evidence="1 2">
    <name type="scientific">Caballeronia glathei</name>
    <dbReference type="NCBI Taxonomy" id="60547"/>
    <lineage>
        <taxon>Bacteria</taxon>
        <taxon>Pseudomonadati</taxon>
        <taxon>Pseudomonadota</taxon>
        <taxon>Betaproteobacteria</taxon>
        <taxon>Burkholderiales</taxon>
        <taxon>Burkholderiaceae</taxon>
        <taxon>Caballeronia</taxon>
    </lineage>
</organism>
<dbReference type="AlphaFoldDB" id="A0A069PET1"/>
<comment type="caution">
    <text evidence="1">The sequence shown here is derived from an EMBL/GenBank/DDBJ whole genome shotgun (WGS) entry which is preliminary data.</text>
</comment>
<gene>
    <name evidence="1" type="ORF">BG61_34510</name>
</gene>
<dbReference type="SUPFAM" id="SSF48613">
    <property type="entry name" value="Heme oxygenase-like"/>
    <property type="match status" value="1"/>
</dbReference>
<dbReference type="CDD" id="cd19166">
    <property type="entry name" value="HemeO-bac"/>
    <property type="match status" value="1"/>
</dbReference>